<dbReference type="CDD" id="cd16402">
    <property type="entry name" value="ParB_N_like_MT"/>
    <property type="match status" value="1"/>
</dbReference>
<dbReference type="InterPro" id="IPR036086">
    <property type="entry name" value="ParB/Sulfiredoxin_sf"/>
</dbReference>
<dbReference type="InterPro" id="IPR003115">
    <property type="entry name" value="ParB_N"/>
</dbReference>
<protein>
    <recommendedName>
        <fullName evidence="1">ParB-like N-terminal domain-containing protein</fullName>
    </recommendedName>
</protein>
<dbReference type="Pfam" id="PF02195">
    <property type="entry name" value="ParB_N"/>
    <property type="match status" value="1"/>
</dbReference>
<gene>
    <name evidence="2" type="ORF">GCM10011510_04470</name>
</gene>
<dbReference type="GO" id="GO:0007059">
    <property type="term" value="P:chromosome segregation"/>
    <property type="evidence" value="ECO:0007669"/>
    <property type="project" value="TreeGrafter"/>
</dbReference>
<feature type="domain" description="ParB-like N-terminal" evidence="1">
    <location>
        <begin position="7"/>
        <end position="93"/>
    </location>
</feature>
<dbReference type="SMART" id="SM00470">
    <property type="entry name" value="ParB"/>
    <property type="match status" value="1"/>
</dbReference>
<dbReference type="AlphaFoldDB" id="A0A917A509"/>
<dbReference type="PANTHER" id="PTHR33375:SF1">
    <property type="entry name" value="CHROMOSOME-PARTITIONING PROTEIN PARB-RELATED"/>
    <property type="match status" value="1"/>
</dbReference>
<comment type="caution">
    <text evidence="2">The sequence shown here is derived from an EMBL/GenBank/DDBJ whole genome shotgun (WGS) entry which is preliminary data.</text>
</comment>
<dbReference type="Pfam" id="PF14386">
    <property type="entry name" value="DUF4417"/>
    <property type="match status" value="1"/>
</dbReference>
<reference evidence="2" key="2">
    <citation type="submission" date="2020-09" db="EMBL/GenBank/DDBJ databases">
        <authorList>
            <person name="Sun Q."/>
            <person name="Zhou Y."/>
        </authorList>
    </citation>
    <scope>NUCLEOTIDE SEQUENCE</scope>
    <source>
        <strain evidence="2">CGMCC 1.15533</strain>
    </source>
</reference>
<dbReference type="PANTHER" id="PTHR33375">
    <property type="entry name" value="CHROMOSOME-PARTITIONING PROTEIN PARB-RELATED"/>
    <property type="match status" value="1"/>
</dbReference>
<reference evidence="2" key="1">
    <citation type="journal article" date="2014" name="Int. J. Syst. Evol. Microbiol.">
        <title>Complete genome sequence of Corynebacterium casei LMG S-19264T (=DSM 44701T), isolated from a smear-ripened cheese.</title>
        <authorList>
            <consortium name="US DOE Joint Genome Institute (JGI-PGF)"/>
            <person name="Walter F."/>
            <person name="Albersmeier A."/>
            <person name="Kalinowski J."/>
            <person name="Ruckert C."/>
        </authorList>
    </citation>
    <scope>NUCLEOTIDE SEQUENCE</scope>
    <source>
        <strain evidence="2">CGMCC 1.15533</strain>
    </source>
</reference>
<evidence type="ECO:0000259" key="1">
    <source>
        <dbReference type="SMART" id="SM00470"/>
    </source>
</evidence>
<dbReference type="InterPro" id="IPR050336">
    <property type="entry name" value="Chromosome_partition/occlusion"/>
</dbReference>
<evidence type="ECO:0000313" key="2">
    <source>
        <dbReference type="EMBL" id="GGE26380.1"/>
    </source>
</evidence>
<accession>A0A917A509</accession>
<dbReference type="InterPro" id="IPR025530">
    <property type="entry name" value="DUF4417"/>
</dbReference>
<dbReference type="RefSeq" id="WP_068989385.1">
    <property type="nucleotide sequence ID" value="NZ_BMJN01000004.1"/>
</dbReference>
<dbReference type="SUPFAM" id="SSF110849">
    <property type="entry name" value="ParB/Sulfiredoxin"/>
    <property type="match status" value="1"/>
</dbReference>
<evidence type="ECO:0000313" key="3">
    <source>
        <dbReference type="Proteomes" id="UP000660801"/>
    </source>
</evidence>
<dbReference type="GO" id="GO:0045881">
    <property type="term" value="P:positive regulation of sporulation resulting in formation of a cellular spore"/>
    <property type="evidence" value="ECO:0007669"/>
    <property type="project" value="TreeGrafter"/>
</dbReference>
<sequence length="365" mass="42197">MDNLSIKYVDIRSIKPYHRNARHNDGEATEKVAASIKAFGFQQPILVDDNNIIITGHTRLKAALSLGIDKIPVAHAVNLTEEQIKAYRLADNRVAEYSTWDKELLTIEMGEFETIDMSQFGFELEIAGLDFGTDAVDEELPNDDEDVEDSNKEFHRQTTINQYNLYDYDETRTSGQYNMPTLEPVDHIPRTLQGFNYILNKPDYTAGVHFFLDDYQFERVWQRPDFYIEKLTSFPCVLTPDFSLYLDMPVAMQVWNIYRSRLIGQIMQDWGITVIPTVSWAYENSFDFCFDGLPSNGTLAISTIGVKQNKEQLDIWRKGVDEMMKRLSPKRLLVYGGKVDYDYQDVEVLYFDNATTERMKQGGKK</sequence>
<organism evidence="2 3">
    <name type="scientific">Streptococcus himalayensis</name>
    <dbReference type="NCBI Taxonomy" id="1888195"/>
    <lineage>
        <taxon>Bacteria</taxon>
        <taxon>Bacillati</taxon>
        <taxon>Bacillota</taxon>
        <taxon>Bacilli</taxon>
        <taxon>Lactobacillales</taxon>
        <taxon>Streptococcaceae</taxon>
        <taxon>Streptococcus</taxon>
    </lineage>
</organism>
<dbReference type="Gene3D" id="3.90.1530.10">
    <property type="entry name" value="Conserved hypothetical protein from pyrococcus furiosus pfu- 392566-001, ParB domain"/>
    <property type="match status" value="1"/>
</dbReference>
<keyword evidence="3" id="KW-1185">Reference proteome</keyword>
<dbReference type="EMBL" id="BMJN01000004">
    <property type="protein sequence ID" value="GGE26380.1"/>
    <property type="molecule type" value="Genomic_DNA"/>
</dbReference>
<dbReference type="OrthoDB" id="9800801at2"/>
<dbReference type="Proteomes" id="UP000660801">
    <property type="component" value="Unassembled WGS sequence"/>
</dbReference>
<dbReference type="GO" id="GO:0005694">
    <property type="term" value="C:chromosome"/>
    <property type="evidence" value="ECO:0007669"/>
    <property type="project" value="TreeGrafter"/>
</dbReference>
<name>A0A917A509_9STRE</name>
<proteinExistence type="predicted"/>